<evidence type="ECO:0000313" key="2">
    <source>
        <dbReference type="Proteomes" id="UP000183832"/>
    </source>
</evidence>
<dbReference type="STRING" id="568069.A0A1J1I6C7"/>
<reference evidence="1 2" key="1">
    <citation type="submission" date="2015-04" db="EMBL/GenBank/DDBJ databases">
        <authorList>
            <person name="Syromyatnikov M.Y."/>
            <person name="Popov V.N."/>
        </authorList>
    </citation>
    <scope>NUCLEOTIDE SEQUENCE [LARGE SCALE GENOMIC DNA]</scope>
</reference>
<proteinExistence type="predicted"/>
<organism evidence="1 2">
    <name type="scientific">Clunio marinus</name>
    <dbReference type="NCBI Taxonomy" id="568069"/>
    <lineage>
        <taxon>Eukaryota</taxon>
        <taxon>Metazoa</taxon>
        <taxon>Ecdysozoa</taxon>
        <taxon>Arthropoda</taxon>
        <taxon>Hexapoda</taxon>
        <taxon>Insecta</taxon>
        <taxon>Pterygota</taxon>
        <taxon>Neoptera</taxon>
        <taxon>Endopterygota</taxon>
        <taxon>Diptera</taxon>
        <taxon>Nematocera</taxon>
        <taxon>Chironomoidea</taxon>
        <taxon>Chironomidae</taxon>
        <taxon>Clunio</taxon>
    </lineage>
</organism>
<accession>A0A1J1I6C7</accession>
<keyword evidence="2" id="KW-1185">Reference proteome</keyword>
<name>A0A1J1I6C7_9DIPT</name>
<sequence>SKLTFPERIYVISLCSMLFVNRNENNDLINKSYKHRILNSITGRFSLLFVLFLNFIICQPLPDVMTKPKKGQKQKNLKEPVEEDTTEIANVDLEDEEVNSGFGSYLRSSTGQETLKLFVIVNSLVMFLTIAWPQMKTSFEFIKEIIIEYFGPVDFL</sequence>
<dbReference type="EMBL" id="CVRI01000041">
    <property type="protein sequence ID" value="CRK95282.1"/>
    <property type="molecule type" value="Genomic_DNA"/>
</dbReference>
<protein>
    <submittedName>
        <fullName evidence="1">CLUMA_CG008660, isoform A</fullName>
    </submittedName>
</protein>
<feature type="non-terminal residue" evidence="1">
    <location>
        <position position="1"/>
    </location>
</feature>
<dbReference type="Proteomes" id="UP000183832">
    <property type="component" value="Unassembled WGS sequence"/>
</dbReference>
<gene>
    <name evidence="1" type="ORF">CLUMA_CG008660</name>
</gene>
<evidence type="ECO:0000313" key="1">
    <source>
        <dbReference type="EMBL" id="CRK95282.1"/>
    </source>
</evidence>
<dbReference type="OrthoDB" id="8192535at2759"/>
<dbReference type="AlphaFoldDB" id="A0A1J1I6C7"/>